<reference evidence="3" key="1">
    <citation type="submission" date="2019-02" db="EMBL/GenBank/DDBJ databases">
        <title>Deep-cultivation of Planctomycetes and their phenomic and genomic characterization uncovers novel biology.</title>
        <authorList>
            <person name="Wiegand S."/>
            <person name="Jogler M."/>
            <person name="Boedeker C."/>
            <person name="Pinto D."/>
            <person name="Vollmers J."/>
            <person name="Rivas-Marin E."/>
            <person name="Kohn T."/>
            <person name="Peeters S.H."/>
            <person name="Heuer A."/>
            <person name="Rast P."/>
            <person name="Oberbeckmann S."/>
            <person name="Bunk B."/>
            <person name="Jeske O."/>
            <person name="Meyerdierks A."/>
            <person name="Storesund J.E."/>
            <person name="Kallscheuer N."/>
            <person name="Luecker S."/>
            <person name="Lage O.M."/>
            <person name="Pohl T."/>
            <person name="Merkel B.J."/>
            <person name="Hornburger P."/>
            <person name="Mueller R.-W."/>
            <person name="Bruemmer F."/>
            <person name="Labrenz M."/>
            <person name="Spormann A.M."/>
            <person name="Op den Camp H."/>
            <person name="Overmann J."/>
            <person name="Amann R."/>
            <person name="Jetten M.S.M."/>
            <person name="Mascher T."/>
            <person name="Medema M.H."/>
            <person name="Devos D.P."/>
            <person name="Kaster A.-K."/>
            <person name="Ovreas L."/>
            <person name="Rohde M."/>
            <person name="Galperin M.Y."/>
            <person name="Jogler C."/>
        </authorList>
    </citation>
    <scope>NUCLEOTIDE SEQUENCE [LARGE SCALE GENOMIC DNA]</scope>
    <source>
        <strain evidence="3">Pan97</strain>
    </source>
</reference>
<keyword evidence="3" id="KW-1185">Reference proteome</keyword>
<proteinExistence type="predicted"/>
<dbReference type="Gene3D" id="3.40.50.300">
    <property type="entry name" value="P-loop containing nucleotide triphosphate hydrolases"/>
    <property type="match status" value="1"/>
</dbReference>
<dbReference type="EMBL" id="CP036289">
    <property type="protein sequence ID" value="QDU76895.1"/>
    <property type="molecule type" value="Genomic_DNA"/>
</dbReference>
<dbReference type="KEGG" id="bvo:Pan97_39520"/>
<accession>A0A518CCE6</accession>
<protein>
    <submittedName>
        <fullName evidence="2">DNA repair protein RadA</fullName>
    </submittedName>
</protein>
<organism evidence="2 3">
    <name type="scientific">Bremerella volcania</name>
    <dbReference type="NCBI Taxonomy" id="2527984"/>
    <lineage>
        <taxon>Bacteria</taxon>
        <taxon>Pseudomonadati</taxon>
        <taxon>Planctomycetota</taxon>
        <taxon>Planctomycetia</taxon>
        <taxon>Pirellulales</taxon>
        <taxon>Pirellulaceae</taxon>
        <taxon>Bremerella</taxon>
    </lineage>
</organism>
<dbReference type="GO" id="GO:0000725">
    <property type="term" value="P:recombinational repair"/>
    <property type="evidence" value="ECO:0007669"/>
    <property type="project" value="TreeGrafter"/>
</dbReference>
<gene>
    <name evidence="2" type="ORF">Pan97_39520</name>
</gene>
<dbReference type="OrthoDB" id="279540at2"/>
<dbReference type="PANTHER" id="PTHR32472">
    <property type="entry name" value="DNA REPAIR PROTEIN RADA"/>
    <property type="match status" value="1"/>
</dbReference>
<dbReference type="Proteomes" id="UP000318626">
    <property type="component" value="Chromosome"/>
</dbReference>
<dbReference type="AlphaFoldDB" id="A0A518CCE6"/>
<feature type="region of interest" description="Disordered" evidence="1">
    <location>
        <begin position="509"/>
        <end position="536"/>
    </location>
</feature>
<dbReference type="InterPro" id="IPR027417">
    <property type="entry name" value="P-loop_NTPase"/>
</dbReference>
<evidence type="ECO:0000313" key="3">
    <source>
        <dbReference type="Proteomes" id="UP000318626"/>
    </source>
</evidence>
<name>A0A518CCE6_9BACT</name>
<dbReference type="PANTHER" id="PTHR32472:SF10">
    <property type="entry name" value="DNA REPAIR PROTEIN RADA-LIKE PROTEIN"/>
    <property type="match status" value="1"/>
</dbReference>
<dbReference type="Pfam" id="PF13481">
    <property type="entry name" value="AAA_25"/>
    <property type="match status" value="1"/>
</dbReference>
<dbReference type="SUPFAM" id="SSF52540">
    <property type="entry name" value="P-loop containing nucleoside triphosphate hydrolases"/>
    <property type="match status" value="1"/>
</dbReference>
<evidence type="ECO:0000313" key="2">
    <source>
        <dbReference type="EMBL" id="QDU76895.1"/>
    </source>
</evidence>
<sequence length="536" mass="59425">MVTLPPETVRFYDDGPHWPVTPERQTNERVYRQAFMEGAMVVATWDAPDEAAIALAWNDRRQARREAELLVPSAEMYGDPDMESDQVVYHTGHEVAACRTRGRCQAMEMAKQLWWELCEAGATNGQVADEIVPPWQKAVDAWAKAEINPKRIVPPPRPEDFLTEGLRGMLEAPKPAKPTPAPAPLWRPPAPPHAIKRRLKDVERELLDWLWPGRIPLGKLTLLAGDPGLGKSFVTLDIAARVSRGEPWPDLPLLKQSPAGVVLFNAEDDLADTIAPRLDKAGADDGNIVAVEGVAEGGRRRHFSLEADLPRLEEVMQEMPDARLVVIDPISAYTGSVDSHKNTDVRGLLAPLADLAGRHRVAIVAVTHLSKSGGAKAVYRAMGSLAFAAASRAVWAVAKDQENPERRLFLPGKLNLARDPDGLAYRIVDSRVAWELEPVRMHADEAFAAELKSTSDKSTQGAERREVVAWLRNELAEGRQPSKQVIADARENGFSERTLRRAFKEIEGRSKKDGGKWYWSLPDQDGHQDCHQPPSQ</sequence>
<evidence type="ECO:0000256" key="1">
    <source>
        <dbReference type="SAM" id="MobiDB-lite"/>
    </source>
</evidence>